<dbReference type="EMBL" id="VDEP01000240">
    <property type="protein sequence ID" value="KAA1120958.1"/>
    <property type="molecule type" value="Genomic_DNA"/>
</dbReference>
<dbReference type="OrthoDB" id="10281289at2759"/>
<dbReference type="AlphaFoldDB" id="A0A5B0PYJ3"/>
<dbReference type="Proteomes" id="UP000324748">
    <property type="component" value="Unassembled WGS sequence"/>
</dbReference>
<name>A0A5B0PYJ3_PUCGR</name>
<evidence type="ECO:0000313" key="4">
    <source>
        <dbReference type="Proteomes" id="UP000325313"/>
    </source>
</evidence>
<comment type="caution">
    <text evidence="1">The sequence shown here is derived from an EMBL/GenBank/DDBJ whole genome shotgun (WGS) entry which is preliminary data.</text>
</comment>
<dbReference type="EMBL" id="VSWC01000040">
    <property type="protein sequence ID" value="KAA1105970.1"/>
    <property type="molecule type" value="Genomic_DNA"/>
</dbReference>
<keyword evidence="3" id="KW-1185">Reference proteome</keyword>
<evidence type="ECO:0000313" key="3">
    <source>
        <dbReference type="Proteomes" id="UP000324748"/>
    </source>
</evidence>
<protein>
    <submittedName>
        <fullName evidence="1">Uncharacterized protein</fullName>
    </submittedName>
</protein>
<proteinExistence type="predicted"/>
<reference evidence="3 4" key="1">
    <citation type="submission" date="2019-05" db="EMBL/GenBank/DDBJ databases">
        <title>Emergence of the Ug99 lineage of the wheat stem rust pathogen through somatic hybridization.</title>
        <authorList>
            <person name="Li F."/>
            <person name="Upadhyaya N.M."/>
            <person name="Sperschneider J."/>
            <person name="Matny O."/>
            <person name="Nguyen-Phuc H."/>
            <person name="Mago R."/>
            <person name="Raley C."/>
            <person name="Miller M.E."/>
            <person name="Silverstein K.A.T."/>
            <person name="Henningsen E."/>
            <person name="Hirsch C.D."/>
            <person name="Visser B."/>
            <person name="Pretorius Z.A."/>
            <person name="Steffenson B.J."/>
            <person name="Schwessinger B."/>
            <person name="Dodds P.N."/>
            <person name="Figueroa M."/>
        </authorList>
    </citation>
    <scope>NUCLEOTIDE SEQUENCE [LARGE SCALE GENOMIC DNA]</scope>
    <source>
        <strain evidence="1">21-0</strain>
        <strain evidence="2 4">Ug99</strain>
    </source>
</reference>
<accession>A0A5B0PYJ3</accession>
<evidence type="ECO:0000313" key="2">
    <source>
        <dbReference type="EMBL" id="KAA1120958.1"/>
    </source>
</evidence>
<evidence type="ECO:0000313" key="1">
    <source>
        <dbReference type="EMBL" id="KAA1105970.1"/>
    </source>
</evidence>
<organism evidence="1 3">
    <name type="scientific">Puccinia graminis f. sp. tritici</name>
    <dbReference type="NCBI Taxonomy" id="56615"/>
    <lineage>
        <taxon>Eukaryota</taxon>
        <taxon>Fungi</taxon>
        <taxon>Dikarya</taxon>
        <taxon>Basidiomycota</taxon>
        <taxon>Pucciniomycotina</taxon>
        <taxon>Pucciniomycetes</taxon>
        <taxon>Pucciniales</taxon>
        <taxon>Pucciniaceae</taxon>
        <taxon>Puccinia</taxon>
    </lineage>
</organism>
<gene>
    <name evidence="1" type="ORF">PGT21_025320</name>
    <name evidence="2" type="ORF">PGTUg99_022450</name>
</gene>
<sequence length="136" mass="14961">MARSVGFPMMKPTFNVTPRMTKNGTHATGTPVGISLETENGHCFTSTDATQKEILILKPHQAWTHGDIHAEMDTFGYKTLQMSIGHVPTMPATKKNILPATSAIEVKNFHSWSGSNSRDFSLSFHLPIVLAPKLSR</sequence>
<dbReference type="Proteomes" id="UP000325313">
    <property type="component" value="Unassembled WGS sequence"/>
</dbReference>